<proteinExistence type="inferred from homology"/>
<dbReference type="Pfam" id="PF00106">
    <property type="entry name" value="adh_short"/>
    <property type="match status" value="1"/>
</dbReference>
<dbReference type="SUPFAM" id="SSF51735">
    <property type="entry name" value="NAD(P)-binding Rossmann-fold domains"/>
    <property type="match status" value="1"/>
</dbReference>
<gene>
    <name evidence="3" type="ORF">B0I35DRAFT_489514</name>
</gene>
<dbReference type="OrthoDB" id="1933717at2759"/>
<keyword evidence="4" id="KW-1185">Reference proteome</keyword>
<dbReference type="PRINTS" id="PR00081">
    <property type="entry name" value="GDHRDH"/>
</dbReference>
<name>A0A8K0SNM9_9HYPO</name>
<dbReference type="InterPro" id="IPR002347">
    <property type="entry name" value="SDR_fam"/>
</dbReference>
<dbReference type="Gene3D" id="3.40.50.720">
    <property type="entry name" value="NAD(P)-binding Rossmann-like Domain"/>
    <property type="match status" value="1"/>
</dbReference>
<comment type="similarity">
    <text evidence="1">Belongs to the short-chain dehydrogenases/reductases (SDR) family.</text>
</comment>
<evidence type="ECO:0000313" key="4">
    <source>
        <dbReference type="Proteomes" id="UP000813444"/>
    </source>
</evidence>
<accession>A0A8K0SNM9</accession>
<dbReference type="CDD" id="cd05233">
    <property type="entry name" value="SDR_c"/>
    <property type="match status" value="1"/>
</dbReference>
<sequence length="292" mass="31004">MSLQEGYPSPAGYVSFTKVWHNKPYPFISPQRPALSAKNKNVVVTGGGSGIGKAIAIAFAEAGAASVAILGRRLERLEASAQDIEAVGSKTRVICEAADIRKRLSLDKALDSIVAQVGKIDIFVANAATQVTFGSVNGYDEETFRAYMDLNIMGAFNSIQSFLRVSAPGAKLFNVSSGLGHIAAVPGMAAYSISKAAIIKLFDYVAAEMPDLHVVSIQPGVIATEMSKDAGFPAQDDVELPGHFLVWLASPEAAFLKGKFVWANWDAEELISRSSEIQNPNAIKVLLGGVAM</sequence>
<dbReference type="PANTHER" id="PTHR44196">
    <property type="entry name" value="DEHYDROGENASE/REDUCTASE SDR FAMILY MEMBER 7B"/>
    <property type="match status" value="1"/>
</dbReference>
<evidence type="ECO:0000256" key="2">
    <source>
        <dbReference type="ARBA" id="ARBA00023002"/>
    </source>
</evidence>
<protein>
    <submittedName>
        <fullName evidence="3">Uncharacterized protein</fullName>
    </submittedName>
</protein>
<reference evidence="3" key="1">
    <citation type="journal article" date="2021" name="Nat. Commun.">
        <title>Genetic determinants of endophytism in the Arabidopsis root mycobiome.</title>
        <authorList>
            <person name="Mesny F."/>
            <person name="Miyauchi S."/>
            <person name="Thiergart T."/>
            <person name="Pickel B."/>
            <person name="Atanasova L."/>
            <person name="Karlsson M."/>
            <person name="Huettel B."/>
            <person name="Barry K.W."/>
            <person name="Haridas S."/>
            <person name="Chen C."/>
            <person name="Bauer D."/>
            <person name="Andreopoulos W."/>
            <person name="Pangilinan J."/>
            <person name="LaButti K."/>
            <person name="Riley R."/>
            <person name="Lipzen A."/>
            <person name="Clum A."/>
            <person name="Drula E."/>
            <person name="Henrissat B."/>
            <person name="Kohler A."/>
            <person name="Grigoriev I.V."/>
            <person name="Martin F.M."/>
            <person name="Hacquard S."/>
        </authorList>
    </citation>
    <scope>NUCLEOTIDE SEQUENCE</scope>
    <source>
        <strain evidence="3">MPI-CAGE-CH-0235</strain>
    </source>
</reference>
<evidence type="ECO:0000313" key="3">
    <source>
        <dbReference type="EMBL" id="KAH7310732.1"/>
    </source>
</evidence>
<keyword evidence="2" id="KW-0560">Oxidoreductase</keyword>
<dbReference type="InterPro" id="IPR036291">
    <property type="entry name" value="NAD(P)-bd_dom_sf"/>
</dbReference>
<organism evidence="3 4">
    <name type="scientific">Stachybotrys elegans</name>
    <dbReference type="NCBI Taxonomy" id="80388"/>
    <lineage>
        <taxon>Eukaryota</taxon>
        <taxon>Fungi</taxon>
        <taxon>Dikarya</taxon>
        <taxon>Ascomycota</taxon>
        <taxon>Pezizomycotina</taxon>
        <taxon>Sordariomycetes</taxon>
        <taxon>Hypocreomycetidae</taxon>
        <taxon>Hypocreales</taxon>
        <taxon>Stachybotryaceae</taxon>
        <taxon>Stachybotrys</taxon>
    </lineage>
</organism>
<dbReference type="GO" id="GO:0016020">
    <property type="term" value="C:membrane"/>
    <property type="evidence" value="ECO:0007669"/>
    <property type="project" value="TreeGrafter"/>
</dbReference>
<comment type="caution">
    <text evidence="3">The sequence shown here is derived from an EMBL/GenBank/DDBJ whole genome shotgun (WGS) entry which is preliminary data.</text>
</comment>
<dbReference type="AlphaFoldDB" id="A0A8K0SNM9"/>
<dbReference type="GO" id="GO:0016491">
    <property type="term" value="F:oxidoreductase activity"/>
    <property type="evidence" value="ECO:0007669"/>
    <property type="project" value="UniProtKB-KW"/>
</dbReference>
<dbReference type="PANTHER" id="PTHR44196:SF1">
    <property type="entry name" value="DEHYDROGENASE_REDUCTASE SDR FAMILY MEMBER 7B"/>
    <property type="match status" value="1"/>
</dbReference>
<dbReference type="EMBL" id="JAGPNK010000012">
    <property type="protein sequence ID" value="KAH7310732.1"/>
    <property type="molecule type" value="Genomic_DNA"/>
</dbReference>
<evidence type="ECO:0000256" key="1">
    <source>
        <dbReference type="ARBA" id="ARBA00006484"/>
    </source>
</evidence>
<dbReference type="Proteomes" id="UP000813444">
    <property type="component" value="Unassembled WGS sequence"/>
</dbReference>